<dbReference type="InterPro" id="IPR004509">
    <property type="entry name" value="Competence_ComEA_HhH"/>
</dbReference>
<dbReference type="PANTHER" id="PTHR21180:SF32">
    <property type="entry name" value="ENDONUCLEASE_EXONUCLEASE_PHOSPHATASE FAMILY DOMAIN-CONTAINING PROTEIN 1"/>
    <property type="match status" value="1"/>
</dbReference>
<dbReference type="Pfam" id="PF12836">
    <property type="entry name" value="HHH_3"/>
    <property type="match status" value="1"/>
</dbReference>
<keyword evidence="3" id="KW-1185">Reference proteome</keyword>
<dbReference type="Gene3D" id="1.10.150.280">
    <property type="entry name" value="AF1531-like domain"/>
    <property type="match status" value="1"/>
</dbReference>
<protein>
    <submittedName>
        <fullName evidence="2">ComEA family DNA-binding protein</fullName>
    </submittedName>
</protein>
<name>A0A2S2FG24_9GAMM</name>
<keyword evidence="2" id="KW-0238">DNA-binding</keyword>
<dbReference type="Proteomes" id="UP000245977">
    <property type="component" value="Chromosome"/>
</dbReference>
<dbReference type="GO" id="GO:0015628">
    <property type="term" value="P:protein secretion by the type II secretion system"/>
    <property type="evidence" value="ECO:0007669"/>
    <property type="project" value="TreeGrafter"/>
</dbReference>
<dbReference type="EMBL" id="CP029397">
    <property type="protein sequence ID" value="AWL29923.1"/>
    <property type="molecule type" value="Genomic_DNA"/>
</dbReference>
<sequence>MNNKPYKHTLKIYFSFLIGLLFFSMSIQGHAEKFDQRYLQWKAQQQAQDARLKGNDPNYYLGKPTLEPNAKQTVTMGTTSSSTAKVNVNTADLQQLQQLNGVGAKKAQAILEYRQQNGKFKNIEDLKNVKGIGPKMLEKNRAMIIL</sequence>
<dbReference type="AlphaFoldDB" id="A0A2S2FG24"/>
<dbReference type="SMART" id="SM00278">
    <property type="entry name" value="HhH1"/>
    <property type="match status" value="2"/>
</dbReference>
<feature type="domain" description="Helix-hairpin-helix DNA-binding motif class 1" evidence="1">
    <location>
        <begin position="124"/>
        <end position="143"/>
    </location>
</feature>
<evidence type="ECO:0000259" key="1">
    <source>
        <dbReference type="SMART" id="SM00278"/>
    </source>
</evidence>
<dbReference type="GO" id="GO:0015627">
    <property type="term" value="C:type II protein secretion system complex"/>
    <property type="evidence" value="ECO:0007669"/>
    <property type="project" value="TreeGrafter"/>
</dbReference>
<evidence type="ECO:0000313" key="3">
    <source>
        <dbReference type="Proteomes" id="UP000245977"/>
    </source>
</evidence>
<dbReference type="STRING" id="1871111.GCA_001704615_00471"/>
<dbReference type="InterPro" id="IPR051675">
    <property type="entry name" value="Endo/Exo/Phosphatase_dom_1"/>
</dbReference>
<dbReference type="SUPFAM" id="SSF47781">
    <property type="entry name" value="RuvA domain 2-like"/>
    <property type="match status" value="1"/>
</dbReference>
<dbReference type="GO" id="GO:0006281">
    <property type="term" value="P:DNA repair"/>
    <property type="evidence" value="ECO:0007669"/>
    <property type="project" value="InterPro"/>
</dbReference>
<proteinExistence type="predicted"/>
<accession>A0A2S2FG24</accession>
<dbReference type="NCBIfam" id="TIGR00426">
    <property type="entry name" value="competence protein ComEA helix-hairpin-helix repeat region"/>
    <property type="match status" value="1"/>
</dbReference>
<evidence type="ECO:0000313" key="2">
    <source>
        <dbReference type="EMBL" id="AWL29923.1"/>
    </source>
</evidence>
<reference evidence="2" key="1">
    <citation type="submission" date="2019-08" db="EMBL/GenBank/DDBJ databases">
        <title>The complete genome of Acinetobacter defluvii strain WCHAD010030.</title>
        <authorList>
            <person name="Hu Y."/>
            <person name="Qin J."/>
            <person name="Feng Y."/>
            <person name="Zong Z."/>
        </authorList>
    </citation>
    <scope>NUCLEOTIDE SEQUENCE</scope>
    <source>
        <strain evidence="2">WCHA30</strain>
    </source>
</reference>
<dbReference type="PANTHER" id="PTHR21180">
    <property type="entry name" value="ENDONUCLEASE/EXONUCLEASE/PHOSPHATASE FAMILY DOMAIN-CONTAINING PROTEIN 1"/>
    <property type="match status" value="1"/>
</dbReference>
<organism evidence="2 3">
    <name type="scientific">Acinetobacter defluvii</name>
    <dbReference type="NCBI Taxonomy" id="1871111"/>
    <lineage>
        <taxon>Bacteria</taxon>
        <taxon>Pseudomonadati</taxon>
        <taxon>Pseudomonadota</taxon>
        <taxon>Gammaproteobacteria</taxon>
        <taxon>Moraxellales</taxon>
        <taxon>Moraxellaceae</taxon>
        <taxon>Acinetobacter</taxon>
    </lineage>
</organism>
<dbReference type="GO" id="GO:0003677">
    <property type="term" value="F:DNA binding"/>
    <property type="evidence" value="ECO:0007669"/>
    <property type="project" value="UniProtKB-KW"/>
</dbReference>
<dbReference type="OrthoDB" id="7510573at2"/>
<dbReference type="KEGG" id="adv:DJ533_15775"/>
<feature type="domain" description="Helix-hairpin-helix DNA-binding motif class 1" evidence="1">
    <location>
        <begin position="94"/>
        <end position="113"/>
    </location>
</feature>
<dbReference type="InterPro" id="IPR010994">
    <property type="entry name" value="RuvA_2-like"/>
</dbReference>
<dbReference type="InterPro" id="IPR003583">
    <property type="entry name" value="Hlx-hairpin-Hlx_DNA-bd_motif"/>
</dbReference>
<gene>
    <name evidence="2" type="ORF">DJ533_15775</name>
</gene>